<accession>A0A2P2N7Y5</accession>
<name>A0A2P2N7Y5_RHIMU</name>
<sequence>MQQTKSTN</sequence>
<evidence type="ECO:0000313" key="1">
    <source>
        <dbReference type="EMBL" id="MBX38560.1"/>
    </source>
</evidence>
<protein>
    <submittedName>
        <fullName evidence="1">Uncharacterized protein</fullName>
    </submittedName>
</protein>
<organism evidence="1">
    <name type="scientific">Rhizophora mucronata</name>
    <name type="common">Asiatic mangrove</name>
    <dbReference type="NCBI Taxonomy" id="61149"/>
    <lineage>
        <taxon>Eukaryota</taxon>
        <taxon>Viridiplantae</taxon>
        <taxon>Streptophyta</taxon>
        <taxon>Embryophyta</taxon>
        <taxon>Tracheophyta</taxon>
        <taxon>Spermatophyta</taxon>
        <taxon>Magnoliopsida</taxon>
        <taxon>eudicotyledons</taxon>
        <taxon>Gunneridae</taxon>
        <taxon>Pentapetalae</taxon>
        <taxon>rosids</taxon>
        <taxon>fabids</taxon>
        <taxon>Malpighiales</taxon>
        <taxon>Rhizophoraceae</taxon>
        <taxon>Rhizophora</taxon>
    </lineage>
</organism>
<dbReference type="EMBL" id="GGEC01058076">
    <property type="protein sequence ID" value="MBX38560.1"/>
    <property type="molecule type" value="Transcribed_RNA"/>
</dbReference>
<proteinExistence type="predicted"/>
<reference evidence="1" key="1">
    <citation type="submission" date="2018-02" db="EMBL/GenBank/DDBJ databases">
        <title>Rhizophora mucronata_Transcriptome.</title>
        <authorList>
            <person name="Meera S.P."/>
            <person name="Sreeshan A."/>
            <person name="Augustine A."/>
        </authorList>
    </citation>
    <scope>NUCLEOTIDE SEQUENCE</scope>
    <source>
        <tissue evidence="1">Leaf</tissue>
    </source>
</reference>